<dbReference type="AlphaFoldDB" id="A0A542DZU2"/>
<keyword evidence="7 9" id="KW-1133">Transmembrane helix</keyword>
<dbReference type="InterPro" id="IPR027417">
    <property type="entry name" value="P-loop_NTPase"/>
</dbReference>
<keyword evidence="12" id="KW-1185">Reference proteome</keyword>
<keyword evidence="6 11" id="KW-0067">ATP-binding</keyword>
<dbReference type="PROSITE" id="PS00211">
    <property type="entry name" value="ABC_TRANSPORTER_1"/>
    <property type="match status" value="2"/>
</dbReference>
<organism evidence="11 12">
    <name type="scientific">Lapillicoccus jejuensis</name>
    <dbReference type="NCBI Taxonomy" id="402171"/>
    <lineage>
        <taxon>Bacteria</taxon>
        <taxon>Bacillati</taxon>
        <taxon>Actinomycetota</taxon>
        <taxon>Actinomycetes</taxon>
        <taxon>Micrococcales</taxon>
        <taxon>Intrasporangiaceae</taxon>
        <taxon>Lapillicoccus</taxon>
    </lineage>
</organism>
<evidence type="ECO:0000256" key="9">
    <source>
        <dbReference type="SAM" id="Phobius"/>
    </source>
</evidence>
<feature type="transmembrane region" description="Helical" evidence="9">
    <location>
        <begin position="718"/>
        <end position="737"/>
    </location>
</feature>
<evidence type="ECO:0000256" key="3">
    <source>
        <dbReference type="ARBA" id="ARBA00022448"/>
    </source>
</evidence>
<evidence type="ECO:0000256" key="2">
    <source>
        <dbReference type="ARBA" id="ARBA00005417"/>
    </source>
</evidence>
<dbReference type="SMART" id="SM00382">
    <property type="entry name" value="AAA"/>
    <property type="match status" value="2"/>
</dbReference>
<dbReference type="InterPro" id="IPR003593">
    <property type="entry name" value="AAA+_ATPase"/>
</dbReference>
<feature type="transmembrane region" description="Helical" evidence="9">
    <location>
        <begin position="586"/>
        <end position="609"/>
    </location>
</feature>
<dbReference type="Pfam" id="PF00005">
    <property type="entry name" value="ABC_tran"/>
    <property type="match status" value="2"/>
</dbReference>
<dbReference type="InterPro" id="IPR015856">
    <property type="entry name" value="ABC_transpr_CbiO/EcfA_su"/>
</dbReference>
<reference evidence="11 12" key="1">
    <citation type="submission" date="2019-06" db="EMBL/GenBank/DDBJ databases">
        <title>Sequencing the genomes of 1000 actinobacteria strains.</title>
        <authorList>
            <person name="Klenk H.-P."/>
        </authorList>
    </citation>
    <scope>NUCLEOTIDE SEQUENCE [LARGE SCALE GENOMIC DNA]</scope>
    <source>
        <strain evidence="11 12">DSM 18607</strain>
    </source>
</reference>
<dbReference type="GO" id="GO:0016887">
    <property type="term" value="F:ATP hydrolysis activity"/>
    <property type="evidence" value="ECO:0007669"/>
    <property type="project" value="InterPro"/>
</dbReference>
<dbReference type="CDD" id="cd16914">
    <property type="entry name" value="EcfT"/>
    <property type="match status" value="1"/>
</dbReference>
<evidence type="ECO:0000256" key="1">
    <source>
        <dbReference type="ARBA" id="ARBA00004141"/>
    </source>
</evidence>
<evidence type="ECO:0000256" key="5">
    <source>
        <dbReference type="ARBA" id="ARBA00022741"/>
    </source>
</evidence>
<dbReference type="Proteomes" id="UP000317893">
    <property type="component" value="Unassembled WGS sequence"/>
</dbReference>
<dbReference type="SUPFAM" id="SSF52540">
    <property type="entry name" value="P-loop containing nucleoside triphosphate hydrolases"/>
    <property type="match status" value="2"/>
</dbReference>
<dbReference type="PANTHER" id="PTHR43553:SF24">
    <property type="entry name" value="ENERGY-COUPLING FACTOR TRANSPORTER ATP-BINDING PROTEIN ECFA1"/>
    <property type="match status" value="1"/>
</dbReference>
<dbReference type="GO" id="GO:0043190">
    <property type="term" value="C:ATP-binding cassette (ABC) transporter complex"/>
    <property type="evidence" value="ECO:0007669"/>
    <property type="project" value="TreeGrafter"/>
</dbReference>
<evidence type="ECO:0000313" key="12">
    <source>
        <dbReference type="Proteomes" id="UP000317893"/>
    </source>
</evidence>
<dbReference type="Gene3D" id="3.40.50.300">
    <property type="entry name" value="P-loop containing nucleotide triphosphate hydrolases"/>
    <property type="match status" value="2"/>
</dbReference>
<keyword evidence="8 9" id="KW-0472">Membrane</keyword>
<dbReference type="InterPro" id="IPR017871">
    <property type="entry name" value="ABC_transporter-like_CS"/>
</dbReference>
<dbReference type="PANTHER" id="PTHR43553">
    <property type="entry name" value="HEAVY METAL TRANSPORTER"/>
    <property type="match status" value="1"/>
</dbReference>
<comment type="caution">
    <text evidence="11">The sequence shown here is derived from an EMBL/GenBank/DDBJ whole genome shotgun (WGS) entry which is preliminary data.</text>
</comment>
<dbReference type="InterPro" id="IPR003339">
    <property type="entry name" value="ABC/ECF_trnsptr_transmembrane"/>
</dbReference>
<comment type="subcellular location">
    <subcellularLocation>
        <location evidence="1">Membrane</location>
        <topology evidence="1">Multi-pass membrane protein</topology>
    </subcellularLocation>
</comment>
<dbReference type="PROSITE" id="PS50893">
    <property type="entry name" value="ABC_TRANSPORTER_2"/>
    <property type="match status" value="2"/>
</dbReference>
<evidence type="ECO:0000256" key="6">
    <source>
        <dbReference type="ARBA" id="ARBA00022840"/>
    </source>
</evidence>
<evidence type="ECO:0000256" key="4">
    <source>
        <dbReference type="ARBA" id="ARBA00022692"/>
    </source>
</evidence>
<dbReference type="GO" id="GO:0005524">
    <property type="term" value="F:ATP binding"/>
    <property type="evidence" value="ECO:0007669"/>
    <property type="project" value="UniProtKB-KW"/>
</dbReference>
<accession>A0A542DZU2</accession>
<comment type="similarity">
    <text evidence="2">Belongs to the ABC transporter superfamily.</text>
</comment>
<dbReference type="InterPro" id="IPR050095">
    <property type="entry name" value="ECF_ABC_transporter_ATP-bd"/>
</dbReference>
<evidence type="ECO:0000259" key="10">
    <source>
        <dbReference type="PROSITE" id="PS50893"/>
    </source>
</evidence>
<evidence type="ECO:0000256" key="8">
    <source>
        <dbReference type="ARBA" id="ARBA00023136"/>
    </source>
</evidence>
<dbReference type="RefSeq" id="WP_211355971.1">
    <property type="nucleotide sequence ID" value="NZ_BAAAPR010000004.1"/>
</dbReference>
<dbReference type="InterPro" id="IPR003439">
    <property type="entry name" value="ABC_transporter-like_ATP-bd"/>
</dbReference>
<dbReference type="CDD" id="cd03225">
    <property type="entry name" value="ABC_cobalt_CbiO_domain1"/>
    <property type="match status" value="2"/>
</dbReference>
<dbReference type="Pfam" id="PF02361">
    <property type="entry name" value="CbiQ"/>
    <property type="match status" value="1"/>
</dbReference>
<feature type="domain" description="ABC transporter" evidence="10">
    <location>
        <begin position="273"/>
        <end position="509"/>
    </location>
</feature>
<dbReference type="GO" id="GO:0042626">
    <property type="term" value="F:ATPase-coupled transmembrane transporter activity"/>
    <property type="evidence" value="ECO:0007669"/>
    <property type="project" value="TreeGrafter"/>
</dbReference>
<sequence length="739" mass="76116">MQVRRLTWRPYGAPEPVLRDVTLDLEPGERVLLAGPSGSGKSSLLRALGGLLLTADAGDLDGEVLLDGADPQARPGTVGLVLQDPGSGVVASTVGRDVAFGLENLGLPPAAMAAPVAEALRDVRLDLPLSTPPSTLSGGEQQRLALAGALALAPRLLLLDEPLAMLDEATATTVRDVVVDVAARRGLTLVVVEHRLGPWLDHVDRLVVLGPGGVPLADGEPEQVMSQQADALLAAGVWLPGRPDPAPTALDLRWGPPEVAPGEPVASAHRVTVRRTSRTLSGPARETLAVDRADLDVPAGRVSALVGPSGAGKSTLMATVGGLVAPDTGSVSWATEAARPPHRLPARDLAARVAWVPQRAASTVVARTVRDEVLATPRALGRDDAETRARADALLEGLGLAHRAGLDPRRLSGGEQRRLALAAAAVHQPALLLADEPTVGQDRHTWAAVTGVLASLRAAGSGVLVTTHDAGLVARADTVHRVERPVAPPAAEAAVRSPLAARCGPLALLLASALVLPLPAVLTSWTQGLLVLVAELLLAGVALAAPGEGARPGGRLRRLATRLVGPVVGVAGVVWSTWLLGGHDVAVAAGAGLRVLTMVVPSVVLLAYVDPDALGDHLAQRLRLPARPVVAISVALQRFQALGDLWAELRTARRVRGVGGGRSPLARGRDVLATTFGLLVGALDDAAVLAVAMDARGFGAAHERTWAGGAPWHRRDTVVVLLGLVPLLVAVAGRLLLPG</sequence>
<name>A0A542DZU2_9MICO</name>
<feature type="domain" description="ABC transporter" evidence="10">
    <location>
        <begin position="1"/>
        <end position="237"/>
    </location>
</feature>
<feature type="transmembrane region" description="Helical" evidence="9">
    <location>
        <begin position="528"/>
        <end position="547"/>
    </location>
</feature>
<keyword evidence="5" id="KW-0547">Nucleotide-binding</keyword>
<proteinExistence type="inferred from homology"/>
<feature type="transmembrane region" description="Helical" evidence="9">
    <location>
        <begin position="559"/>
        <end position="580"/>
    </location>
</feature>
<evidence type="ECO:0000313" key="11">
    <source>
        <dbReference type="EMBL" id="TQJ08593.1"/>
    </source>
</evidence>
<dbReference type="EMBL" id="VFMN01000001">
    <property type="protein sequence ID" value="TQJ08593.1"/>
    <property type="molecule type" value="Genomic_DNA"/>
</dbReference>
<keyword evidence="3" id="KW-0813">Transport</keyword>
<gene>
    <name evidence="11" type="ORF">FB458_1683</name>
</gene>
<protein>
    <submittedName>
        <fullName evidence="11">Energy-coupling factor transport system ATP-binding protein</fullName>
    </submittedName>
</protein>
<evidence type="ECO:0000256" key="7">
    <source>
        <dbReference type="ARBA" id="ARBA00022989"/>
    </source>
</evidence>
<keyword evidence="4 9" id="KW-0812">Transmembrane</keyword>